<organism evidence="2 3">
    <name type="scientific">Blastomyces gilchristii (strain SLH14081)</name>
    <name type="common">Blastomyces dermatitidis</name>
    <dbReference type="NCBI Taxonomy" id="559298"/>
    <lineage>
        <taxon>Eukaryota</taxon>
        <taxon>Fungi</taxon>
        <taxon>Dikarya</taxon>
        <taxon>Ascomycota</taxon>
        <taxon>Pezizomycotina</taxon>
        <taxon>Eurotiomycetes</taxon>
        <taxon>Eurotiomycetidae</taxon>
        <taxon>Onygenales</taxon>
        <taxon>Ajellomycetaceae</taxon>
        <taxon>Blastomyces</taxon>
    </lineage>
</organism>
<protein>
    <submittedName>
        <fullName evidence="2">Uncharacterized protein</fullName>
    </submittedName>
</protein>
<dbReference type="RefSeq" id="XP_031578449.1">
    <property type="nucleotide sequence ID" value="XM_031721928.1"/>
</dbReference>
<feature type="compositionally biased region" description="Basic residues" evidence="1">
    <location>
        <begin position="1"/>
        <end position="12"/>
    </location>
</feature>
<proteinExistence type="predicted"/>
<feature type="region of interest" description="Disordered" evidence="1">
    <location>
        <begin position="190"/>
        <end position="212"/>
    </location>
</feature>
<dbReference type="Proteomes" id="UP000002038">
    <property type="component" value="Unassembled WGS sequence"/>
</dbReference>
<feature type="region of interest" description="Disordered" evidence="1">
    <location>
        <begin position="1"/>
        <end position="22"/>
    </location>
</feature>
<name>A0A179UQR2_BLAGS</name>
<evidence type="ECO:0000256" key="1">
    <source>
        <dbReference type="SAM" id="MobiDB-lite"/>
    </source>
</evidence>
<sequence length="242" mass="27940">MKVKKERKRAKREKVNSNDSRYKARQAQLCTFSSFVDESDRRSGRGRTAVVIIIRSIPQEGNIKGQGAEVPFGANPRGYPDLDERGNCQRIHLIRAFILQLEESNERRQGNTVFLPTPCRQYVKMERKVSPIGEYKRVDRPHRQSGWRPQVYDVKPKDREALGSRNVSTHIVTGRRGNVWSAWYSHTVPAQPQTRRGRQRQQLPSTRGKTVRGGVRKGIEEIPKHQIITGRRPNCLERVRPV</sequence>
<reference evidence="3" key="1">
    <citation type="journal article" date="2015" name="PLoS Genet.">
        <title>The dynamic genome and transcriptome of the human fungal pathogen Blastomyces and close relative Emmonsia.</title>
        <authorList>
            <person name="Munoz J.F."/>
            <person name="Gauthier G.M."/>
            <person name="Desjardins C.A."/>
            <person name="Gallo J.E."/>
            <person name="Holder J."/>
            <person name="Sullivan T.D."/>
            <person name="Marty A.J."/>
            <person name="Carmen J.C."/>
            <person name="Chen Z."/>
            <person name="Ding L."/>
            <person name="Gujja S."/>
            <person name="Magrini V."/>
            <person name="Misas E."/>
            <person name="Mitreva M."/>
            <person name="Priest M."/>
            <person name="Saif S."/>
            <person name="Whiston E.A."/>
            <person name="Young S."/>
            <person name="Zeng Q."/>
            <person name="Goldman W.E."/>
            <person name="Mardis E.R."/>
            <person name="Taylor J.W."/>
            <person name="McEwen J.G."/>
            <person name="Clay O.K."/>
            <person name="Klein B.S."/>
            <person name="Cuomo C.A."/>
        </authorList>
    </citation>
    <scope>NUCLEOTIDE SEQUENCE [LARGE SCALE GENOMIC DNA]</scope>
    <source>
        <strain evidence="3">SLH14081</strain>
    </source>
</reference>
<accession>A0A179UQR2</accession>
<dbReference type="KEGG" id="bgh:BDBG_04990"/>
<keyword evidence="3" id="KW-1185">Reference proteome</keyword>
<dbReference type="VEuPathDB" id="FungiDB:BDBG_04990"/>
<evidence type="ECO:0000313" key="2">
    <source>
        <dbReference type="EMBL" id="OAT08752.1"/>
    </source>
</evidence>
<evidence type="ECO:0000313" key="3">
    <source>
        <dbReference type="Proteomes" id="UP000002038"/>
    </source>
</evidence>
<feature type="compositionally biased region" description="Basic and acidic residues" evidence="1">
    <location>
        <begin position="13"/>
        <end position="22"/>
    </location>
</feature>
<gene>
    <name evidence="2" type="ORF">BDBG_04990</name>
</gene>
<dbReference type="AlphaFoldDB" id="A0A179UQR2"/>
<dbReference type="GeneID" id="8509593"/>
<dbReference type="EMBL" id="GG657455">
    <property type="protein sequence ID" value="OAT08752.1"/>
    <property type="molecule type" value="Genomic_DNA"/>
</dbReference>